<dbReference type="Gene3D" id="2.170.150.80">
    <property type="entry name" value="NAC domain"/>
    <property type="match status" value="1"/>
</dbReference>
<proteinExistence type="predicted"/>
<evidence type="ECO:0000256" key="4">
    <source>
        <dbReference type="ARBA" id="ARBA00022989"/>
    </source>
</evidence>
<organism evidence="14">
    <name type="scientific">Melilotus albus</name>
    <name type="common">White sweet clover</name>
    <name type="synonym">Melilotus officinalis subsp. albus</name>
    <dbReference type="NCBI Taxonomy" id="47082"/>
    <lineage>
        <taxon>Eukaryota</taxon>
        <taxon>Viridiplantae</taxon>
        <taxon>Streptophyta</taxon>
        <taxon>Embryophyta</taxon>
        <taxon>Tracheophyta</taxon>
        <taxon>Spermatophyta</taxon>
        <taxon>Magnoliopsida</taxon>
        <taxon>eudicotyledons</taxon>
        <taxon>Gunneridae</taxon>
        <taxon>Pentapetalae</taxon>
        <taxon>rosids</taxon>
        <taxon>fabids</taxon>
        <taxon>Fabales</taxon>
        <taxon>Fabaceae</taxon>
        <taxon>Papilionoideae</taxon>
        <taxon>50 kb inversion clade</taxon>
        <taxon>NPAAA clade</taxon>
        <taxon>Hologalegina</taxon>
        <taxon>IRL clade</taxon>
        <taxon>Trifolieae</taxon>
        <taxon>Melilotus</taxon>
    </lineage>
</organism>
<protein>
    <submittedName>
        <fullName evidence="14">NAC family transcription factor</fullName>
    </submittedName>
</protein>
<dbReference type="PANTHER" id="PTHR31744:SF216">
    <property type="entry name" value="NAC TRANSCRIPTION FACTOR"/>
    <property type="match status" value="1"/>
</dbReference>
<feature type="compositionally biased region" description="Basic and acidic residues" evidence="11">
    <location>
        <begin position="540"/>
        <end position="554"/>
    </location>
</feature>
<keyword evidence="10" id="KW-0539">Nucleus</keyword>
<dbReference type="SUPFAM" id="SSF101941">
    <property type="entry name" value="NAC domain"/>
    <property type="match status" value="1"/>
</dbReference>
<comment type="subcellular location">
    <subcellularLocation>
        <location evidence="2">Membrane</location>
        <topology evidence="2">Single-pass membrane protein</topology>
    </subcellularLocation>
    <subcellularLocation>
        <location evidence="1">Nucleus</location>
    </subcellularLocation>
</comment>
<keyword evidence="4 12" id="KW-1133">Transmembrane helix</keyword>
<feature type="region of interest" description="Disordered" evidence="11">
    <location>
        <begin position="181"/>
        <end position="202"/>
    </location>
</feature>
<feature type="transmembrane region" description="Helical" evidence="12">
    <location>
        <begin position="611"/>
        <end position="635"/>
    </location>
</feature>
<gene>
    <name evidence="14" type="primary">EVM0029518.1</name>
</gene>
<evidence type="ECO:0000256" key="12">
    <source>
        <dbReference type="SAM" id="Phobius"/>
    </source>
</evidence>
<keyword evidence="7 12" id="KW-0472">Membrane</keyword>
<dbReference type="AlphaFoldDB" id="A0A896W580"/>
<dbReference type="PANTHER" id="PTHR31744">
    <property type="entry name" value="PROTEIN CUP-SHAPED COTYLEDON 2-RELATED"/>
    <property type="match status" value="1"/>
</dbReference>
<evidence type="ECO:0000256" key="7">
    <source>
        <dbReference type="ARBA" id="ARBA00023136"/>
    </source>
</evidence>
<accession>A0A896W580</accession>
<evidence type="ECO:0000256" key="10">
    <source>
        <dbReference type="ARBA" id="ARBA00023242"/>
    </source>
</evidence>
<keyword evidence="9" id="KW-0804">Transcription</keyword>
<dbReference type="InterPro" id="IPR003441">
    <property type="entry name" value="NAC-dom"/>
</dbReference>
<evidence type="ECO:0000256" key="1">
    <source>
        <dbReference type="ARBA" id="ARBA00004123"/>
    </source>
</evidence>
<dbReference type="EMBL" id="MW302717">
    <property type="protein sequence ID" value="QSD99871.1"/>
    <property type="molecule type" value="Genomic_DNA"/>
</dbReference>
<evidence type="ECO:0000256" key="5">
    <source>
        <dbReference type="ARBA" id="ARBA00023015"/>
    </source>
</evidence>
<dbReference type="GO" id="GO:0005634">
    <property type="term" value="C:nucleus"/>
    <property type="evidence" value="ECO:0007669"/>
    <property type="project" value="UniProtKB-SubCell"/>
</dbReference>
<evidence type="ECO:0000256" key="8">
    <source>
        <dbReference type="ARBA" id="ARBA00023159"/>
    </source>
</evidence>
<evidence type="ECO:0000256" key="2">
    <source>
        <dbReference type="ARBA" id="ARBA00004167"/>
    </source>
</evidence>
<dbReference type="GO" id="GO:0006355">
    <property type="term" value="P:regulation of DNA-templated transcription"/>
    <property type="evidence" value="ECO:0007669"/>
    <property type="project" value="InterPro"/>
</dbReference>
<evidence type="ECO:0000259" key="13">
    <source>
        <dbReference type="PROSITE" id="PS51005"/>
    </source>
</evidence>
<feature type="domain" description="NAC" evidence="13">
    <location>
        <begin position="25"/>
        <end position="175"/>
    </location>
</feature>
<keyword evidence="3 12" id="KW-0812">Transmembrane</keyword>
<dbReference type="GO" id="GO:0000976">
    <property type="term" value="F:transcription cis-regulatory region binding"/>
    <property type="evidence" value="ECO:0007669"/>
    <property type="project" value="UniProtKB-ARBA"/>
</dbReference>
<feature type="compositionally biased region" description="Polar residues" evidence="11">
    <location>
        <begin position="181"/>
        <end position="201"/>
    </location>
</feature>
<dbReference type="FunFam" id="2.170.150.80:FF:000002">
    <property type="entry name" value="Nac domain-containing protein 86"/>
    <property type="match status" value="1"/>
</dbReference>
<keyword evidence="5" id="KW-0805">Transcription regulation</keyword>
<dbReference type="InterPro" id="IPR036093">
    <property type="entry name" value="NAC_dom_sf"/>
</dbReference>
<evidence type="ECO:0000256" key="11">
    <source>
        <dbReference type="SAM" id="MobiDB-lite"/>
    </source>
</evidence>
<dbReference type="Pfam" id="PF02365">
    <property type="entry name" value="NAM"/>
    <property type="match status" value="1"/>
</dbReference>
<sequence>MGAVAECLPPPQQEEELAVLSLNKLPLGFRFRPTDEEIIDYYLRMKINGNGDEVWVIREVDVCKWEPWDLPDLSIVRNKDPEWFFFCPQDRKYPNGSRLNRATTNGYWKATGKDRKIKSGSTLIGMKKTLVFYAGRAPKGQRTHWVMHEYRPTLKELDGTNPGQNPYVICRLFKKQDESLESSNCGEVEQQTTSTPTTANYSPEEIQSDLNLVPVSSSPVTEDDRSLAAIPENSEEAVSHVITPADCYSDAFNASDVQHQSVEVPAAEEDQLLNLDIFDSPQFLPWDDKLFSPVHAHFPPEFYGQANNELSQYGTNEIDVSDFFSSAVNWDNFSSEANSCLFNIPENGSCSDSDVEMTNMMHLQASHAYLEGVTQQNSDVGLFQNNSQMTFSNDFSMVQTPTVVNEYEQLGNLETVVDGDTGIGIRSRQGQNEQPDMNLVMQAQGSAPRRILLGGFVTHSLVSGMTEDGSCAPEHEQSRNLDTIVHGDTGIRIRARQRRNEESNMNPVMQAQGPVMQVQGSAPRRIRLGGFVTNSYVSEETTKDESLQETKASENHAAAESATDPEKTSPMSAREICQQHFTTAESNLESKNFPLGRVRYTSKTSSTIARWSTVLAFSAIVLVSLVFIVNIWGYLRFRNAY</sequence>
<evidence type="ECO:0000256" key="3">
    <source>
        <dbReference type="ARBA" id="ARBA00022692"/>
    </source>
</evidence>
<dbReference type="GO" id="GO:0016020">
    <property type="term" value="C:membrane"/>
    <property type="evidence" value="ECO:0007669"/>
    <property type="project" value="UniProtKB-SubCell"/>
</dbReference>
<evidence type="ECO:0000256" key="9">
    <source>
        <dbReference type="ARBA" id="ARBA00023163"/>
    </source>
</evidence>
<keyword evidence="8" id="KW-0010">Activator</keyword>
<reference evidence="14" key="1">
    <citation type="journal article" name="Plants (Basel)">
        <title>NAC and MYB Families and Lignin Biosynthesis-Related Members Identification and Expression Analysis in Melilotus albus.</title>
        <authorList>
            <person name="Chen L."/>
            <person name="Wu F."/>
            <person name="Zhang J."/>
        </authorList>
    </citation>
    <scope>NUCLEOTIDE SEQUENCE</scope>
</reference>
<evidence type="ECO:0000256" key="6">
    <source>
        <dbReference type="ARBA" id="ARBA00023125"/>
    </source>
</evidence>
<feature type="region of interest" description="Disordered" evidence="11">
    <location>
        <begin position="539"/>
        <end position="571"/>
    </location>
</feature>
<keyword evidence="6" id="KW-0238">DNA-binding</keyword>
<dbReference type="PROSITE" id="PS51005">
    <property type="entry name" value="NAC"/>
    <property type="match status" value="1"/>
</dbReference>
<evidence type="ECO:0000313" key="14">
    <source>
        <dbReference type="EMBL" id="QSD99871.1"/>
    </source>
</evidence>
<name>A0A896W580_MELAB</name>